<protein>
    <submittedName>
        <fullName evidence="1">Tautomerase family protein</fullName>
    </submittedName>
</protein>
<accession>A0ACD4NN44</accession>
<sequence length="129" mass="13777">MPFVHIRVAGLDLAPPQVETLQREATRLMADAMGKKAELTAVLVEIHDAARWSIGGRPVPAAAHLDVRVTEGTNSEDEKAEFIRQAHGLLARVVGPDLPLATYVVVDEVPADAWGYGGSTQAMRRAAAA</sequence>
<organism evidence="1 2">
    <name type="scientific">Antarcticirhabdus aurantiaca</name>
    <dbReference type="NCBI Taxonomy" id="2606717"/>
    <lineage>
        <taxon>Bacteria</taxon>
        <taxon>Pseudomonadati</taxon>
        <taxon>Pseudomonadota</taxon>
        <taxon>Alphaproteobacteria</taxon>
        <taxon>Hyphomicrobiales</taxon>
        <taxon>Aurantimonadaceae</taxon>
        <taxon>Antarcticirhabdus</taxon>
    </lineage>
</organism>
<evidence type="ECO:0000313" key="1">
    <source>
        <dbReference type="EMBL" id="WAJ28287.1"/>
    </source>
</evidence>
<dbReference type="Proteomes" id="UP001163223">
    <property type="component" value="Chromosome"/>
</dbReference>
<name>A0ACD4NN44_9HYPH</name>
<evidence type="ECO:0000313" key="2">
    <source>
        <dbReference type="Proteomes" id="UP001163223"/>
    </source>
</evidence>
<reference evidence="1" key="1">
    <citation type="submission" date="2022-11" db="EMBL/GenBank/DDBJ databases">
        <title>beta-Carotene-producing bacterium, Jeongeuplla avenae sp. nov., alleviates the salt stress of Arabidopsis seedlings.</title>
        <authorList>
            <person name="Jiang L."/>
            <person name="Lee J."/>
        </authorList>
    </citation>
    <scope>NUCLEOTIDE SEQUENCE</scope>
    <source>
        <strain evidence="1">DY_R2A_6</strain>
    </source>
</reference>
<gene>
    <name evidence="1" type="ORF">OXU80_26300</name>
</gene>
<keyword evidence="2" id="KW-1185">Reference proteome</keyword>
<proteinExistence type="predicted"/>
<dbReference type="EMBL" id="CP113520">
    <property type="protein sequence ID" value="WAJ28287.1"/>
    <property type="molecule type" value="Genomic_DNA"/>
</dbReference>